<keyword evidence="7" id="KW-1185">Reference proteome</keyword>
<keyword evidence="1" id="KW-0645">Protease</keyword>
<comment type="caution">
    <text evidence="6">The sequence shown here is derived from an EMBL/GenBank/DDBJ whole genome shotgun (WGS) entry which is preliminary data.</text>
</comment>
<dbReference type="Gene3D" id="2.30.42.10">
    <property type="match status" value="1"/>
</dbReference>
<dbReference type="Proteomes" id="UP000282674">
    <property type="component" value="Unassembled WGS sequence"/>
</dbReference>
<reference evidence="6 7" key="1">
    <citation type="submission" date="2018-10" db="EMBL/GenBank/DDBJ databases">
        <title>Isolation from soil.</title>
        <authorList>
            <person name="Hu J."/>
        </authorList>
    </citation>
    <scope>NUCLEOTIDE SEQUENCE [LARGE SCALE GENOMIC DNA]</scope>
    <source>
        <strain evidence="6 7">NEAU-Ht49</strain>
    </source>
</reference>
<organism evidence="6 7">
    <name type="scientific">Actinomadura harenae</name>
    <dbReference type="NCBI Taxonomy" id="2483351"/>
    <lineage>
        <taxon>Bacteria</taxon>
        <taxon>Bacillati</taxon>
        <taxon>Actinomycetota</taxon>
        <taxon>Actinomycetes</taxon>
        <taxon>Streptosporangiales</taxon>
        <taxon>Thermomonosporaceae</taxon>
        <taxon>Actinomadura</taxon>
    </lineage>
</organism>
<dbReference type="InterPro" id="IPR001478">
    <property type="entry name" value="PDZ"/>
</dbReference>
<dbReference type="GO" id="GO:0004252">
    <property type="term" value="F:serine-type endopeptidase activity"/>
    <property type="evidence" value="ECO:0007669"/>
    <property type="project" value="InterPro"/>
</dbReference>
<dbReference type="RefSeq" id="WP_122199608.1">
    <property type="nucleotide sequence ID" value="NZ_JBHSKC010000004.1"/>
</dbReference>
<evidence type="ECO:0000313" key="6">
    <source>
        <dbReference type="EMBL" id="RMI36067.1"/>
    </source>
</evidence>
<evidence type="ECO:0000256" key="3">
    <source>
        <dbReference type="SAM" id="MobiDB-lite"/>
    </source>
</evidence>
<dbReference type="InterPro" id="IPR051201">
    <property type="entry name" value="Chloro_Bact_Ser_Proteases"/>
</dbReference>
<keyword evidence="4" id="KW-0472">Membrane</keyword>
<sequence>MHPVPDRNVPGPGGSRSAAGWLVLFALAGLATFLLIRPIMAGPGDPSAATQSSPQAVHRPAGGVRGGGIVNVDTELGYRGTLAAGTGIILDRTGLVLTNNHVIQGATSIKATDTRTHKVYTARVVGYDKSNDVAVIKLTGVKSAGLKPAAFGDSGKVAEGDPVTAKGNAGGKGGAPKVAKGKVTSLDQAVIAKDDSDGSSEKLSGLIETDAAIRPGDSGGPLFNASGEVVGMDTAASGGFTMAKKDGGRGFAIPINRALGIAEQIRQGQGAPKVHIGQTAMLGVQVRTADGGQGTGGADQNGGTGAGAPGTGQGGTGQGGGAQVASTLPDSPAEQLDVPVGAVITGLDGTPVDSPNTLTDLLLLHHPGDKVALTYLTPGGQAVTQQVKLASGPPQ</sequence>
<dbReference type="InterPro" id="IPR009003">
    <property type="entry name" value="Peptidase_S1_PA"/>
</dbReference>
<protein>
    <submittedName>
        <fullName evidence="6">PDZ domain-containing protein</fullName>
    </submittedName>
</protein>
<dbReference type="PANTHER" id="PTHR43343:SF3">
    <property type="entry name" value="PROTEASE DO-LIKE 8, CHLOROPLASTIC"/>
    <property type="match status" value="1"/>
</dbReference>
<feature type="domain" description="PDZ" evidence="5">
    <location>
        <begin position="280"/>
        <end position="379"/>
    </location>
</feature>
<evidence type="ECO:0000256" key="2">
    <source>
        <dbReference type="ARBA" id="ARBA00022801"/>
    </source>
</evidence>
<dbReference type="InterPro" id="IPR001940">
    <property type="entry name" value="Peptidase_S1C"/>
</dbReference>
<dbReference type="Gene3D" id="2.40.10.120">
    <property type="match status" value="1"/>
</dbReference>
<feature type="transmembrane region" description="Helical" evidence="4">
    <location>
        <begin position="18"/>
        <end position="36"/>
    </location>
</feature>
<dbReference type="InterPro" id="IPR036034">
    <property type="entry name" value="PDZ_sf"/>
</dbReference>
<keyword evidence="2" id="KW-0378">Hydrolase</keyword>
<dbReference type="EMBL" id="RFFG01000150">
    <property type="protein sequence ID" value="RMI36067.1"/>
    <property type="molecule type" value="Genomic_DNA"/>
</dbReference>
<dbReference type="GO" id="GO:0006508">
    <property type="term" value="P:proteolysis"/>
    <property type="evidence" value="ECO:0007669"/>
    <property type="project" value="UniProtKB-KW"/>
</dbReference>
<evidence type="ECO:0000256" key="4">
    <source>
        <dbReference type="SAM" id="Phobius"/>
    </source>
</evidence>
<accession>A0A3M2LEU1</accession>
<dbReference type="OrthoDB" id="73775at2"/>
<proteinExistence type="predicted"/>
<keyword evidence="4" id="KW-1133">Transmembrane helix</keyword>
<dbReference type="PANTHER" id="PTHR43343">
    <property type="entry name" value="PEPTIDASE S12"/>
    <property type="match status" value="1"/>
</dbReference>
<dbReference type="Pfam" id="PF13365">
    <property type="entry name" value="Trypsin_2"/>
    <property type="match status" value="1"/>
</dbReference>
<dbReference type="SUPFAM" id="SSF50156">
    <property type="entry name" value="PDZ domain-like"/>
    <property type="match status" value="1"/>
</dbReference>
<feature type="region of interest" description="Disordered" evidence="3">
    <location>
        <begin position="288"/>
        <end position="334"/>
    </location>
</feature>
<evidence type="ECO:0000313" key="7">
    <source>
        <dbReference type="Proteomes" id="UP000282674"/>
    </source>
</evidence>
<evidence type="ECO:0000259" key="5">
    <source>
        <dbReference type="SMART" id="SM00228"/>
    </source>
</evidence>
<keyword evidence="4" id="KW-0812">Transmembrane</keyword>
<name>A0A3M2LEU1_9ACTN</name>
<dbReference type="SMART" id="SM00228">
    <property type="entry name" value="PDZ"/>
    <property type="match status" value="1"/>
</dbReference>
<gene>
    <name evidence="6" type="ORF">EBO15_39640</name>
</gene>
<evidence type="ECO:0000256" key="1">
    <source>
        <dbReference type="ARBA" id="ARBA00022670"/>
    </source>
</evidence>
<dbReference type="PRINTS" id="PR00834">
    <property type="entry name" value="PROTEASES2C"/>
</dbReference>
<dbReference type="SUPFAM" id="SSF50494">
    <property type="entry name" value="Trypsin-like serine proteases"/>
    <property type="match status" value="1"/>
</dbReference>
<dbReference type="Pfam" id="PF13180">
    <property type="entry name" value="PDZ_2"/>
    <property type="match status" value="1"/>
</dbReference>
<feature type="compositionally biased region" description="Gly residues" evidence="3">
    <location>
        <begin position="291"/>
        <end position="322"/>
    </location>
</feature>
<dbReference type="AlphaFoldDB" id="A0A3M2LEU1"/>